<dbReference type="GO" id="GO:0051453">
    <property type="term" value="P:regulation of intracellular pH"/>
    <property type="evidence" value="ECO:0007669"/>
    <property type="project" value="TreeGrafter"/>
</dbReference>
<feature type="compositionally biased region" description="Polar residues" evidence="10">
    <location>
        <begin position="275"/>
        <end position="288"/>
    </location>
</feature>
<dbReference type="Gene3D" id="3.40.930.10">
    <property type="entry name" value="Mannitol-specific EII, Chain A"/>
    <property type="match status" value="1"/>
</dbReference>
<keyword evidence="7 9" id="KW-0406">Ion transport</keyword>
<dbReference type="Proteomes" id="UP000008792">
    <property type="component" value="Unassembled WGS sequence"/>
</dbReference>
<feature type="domain" description="Bicarbonate transporter-like transmembrane" evidence="11">
    <location>
        <begin position="461"/>
        <end position="1000"/>
    </location>
</feature>
<dbReference type="GO" id="GO:0005452">
    <property type="term" value="F:solute:inorganic anion antiporter activity"/>
    <property type="evidence" value="ECO:0007669"/>
    <property type="project" value="InterPro"/>
</dbReference>
<feature type="transmembrane region" description="Helical" evidence="9">
    <location>
        <begin position="519"/>
        <end position="538"/>
    </location>
</feature>
<dbReference type="FunFam" id="3.40.930.10:FF:000008">
    <property type="entry name" value="Anion exchange protein"/>
    <property type="match status" value="1"/>
</dbReference>
<dbReference type="NCBIfam" id="TIGR00834">
    <property type="entry name" value="ae"/>
    <property type="match status" value="1"/>
</dbReference>
<dbReference type="Pfam" id="PF07565">
    <property type="entry name" value="Band_3_cyto"/>
    <property type="match status" value="1"/>
</dbReference>
<evidence type="ECO:0000256" key="8">
    <source>
        <dbReference type="ARBA" id="ARBA00023136"/>
    </source>
</evidence>
<evidence type="ECO:0000256" key="4">
    <source>
        <dbReference type="ARBA" id="ARBA00022475"/>
    </source>
</evidence>
<evidence type="ECO:0000256" key="9">
    <source>
        <dbReference type="RuleBase" id="RU362035"/>
    </source>
</evidence>
<comment type="similarity">
    <text evidence="2 9">Belongs to the anion exchanger (TC 2.A.31) family.</text>
</comment>
<dbReference type="PANTHER" id="PTHR11453:SF36">
    <property type="entry name" value="ANION EXCHANGE PROTEIN"/>
    <property type="match status" value="1"/>
</dbReference>
<feature type="transmembrane region" description="Helical" evidence="9">
    <location>
        <begin position="942"/>
        <end position="959"/>
    </location>
</feature>
<dbReference type="PANTHER" id="PTHR11453">
    <property type="entry name" value="ANION EXCHANGE PROTEIN"/>
    <property type="match status" value="1"/>
</dbReference>
<evidence type="ECO:0000256" key="10">
    <source>
        <dbReference type="SAM" id="MobiDB-lite"/>
    </source>
</evidence>
<feature type="transmembrane region" description="Helical" evidence="9">
    <location>
        <begin position="810"/>
        <end position="834"/>
    </location>
</feature>
<evidence type="ECO:0000313" key="13">
    <source>
        <dbReference type="EMBL" id="KRF81833.1"/>
    </source>
</evidence>
<dbReference type="InterPro" id="IPR011531">
    <property type="entry name" value="HCO3_transpt-like_TM_dom"/>
</dbReference>
<evidence type="ECO:0000256" key="7">
    <source>
        <dbReference type="ARBA" id="ARBA00023065"/>
    </source>
</evidence>
<dbReference type="EMBL" id="CH940649">
    <property type="protein sequence ID" value="KRF81833.1"/>
    <property type="molecule type" value="Genomic_DNA"/>
</dbReference>
<feature type="compositionally biased region" description="Basic and acidic residues" evidence="10">
    <location>
        <begin position="71"/>
        <end position="80"/>
    </location>
</feature>
<reference evidence="13 14" key="1">
    <citation type="journal article" date="2007" name="Nature">
        <title>Evolution of genes and genomes on the Drosophila phylogeny.</title>
        <authorList>
            <consortium name="Drosophila 12 Genomes Consortium"/>
            <person name="Clark A.G."/>
            <person name="Eisen M.B."/>
            <person name="Smith D.R."/>
            <person name="Bergman C.M."/>
            <person name="Oliver B."/>
            <person name="Markow T.A."/>
            <person name="Kaufman T.C."/>
            <person name="Kellis M."/>
            <person name="Gelbart W."/>
            <person name="Iyer V.N."/>
            <person name="Pollard D.A."/>
            <person name="Sackton T.B."/>
            <person name="Larracuente A.M."/>
            <person name="Singh N.D."/>
            <person name="Abad J.P."/>
            <person name="Abt D.N."/>
            <person name="Adryan B."/>
            <person name="Aguade M."/>
            <person name="Akashi H."/>
            <person name="Anderson W.W."/>
            <person name="Aquadro C.F."/>
            <person name="Ardell D.H."/>
            <person name="Arguello R."/>
            <person name="Artieri C.G."/>
            <person name="Barbash D.A."/>
            <person name="Barker D."/>
            <person name="Barsanti P."/>
            <person name="Batterham P."/>
            <person name="Batzoglou S."/>
            <person name="Begun D."/>
            <person name="Bhutkar A."/>
            <person name="Blanco E."/>
            <person name="Bosak S.A."/>
            <person name="Bradley R.K."/>
            <person name="Brand A.D."/>
            <person name="Brent M.R."/>
            <person name="Brooks A.N."/>
            <person name="Brown R.H."/>
            <person name="Butlin R.K."/>
            <person name="Caggese C."/>
            <person name="Calvi B.R."/>
            <person name="Bernardo de Carvalho A."/>
            <person name="Caspi A."/>
            <person name="Castrezana S."/>
            <person name="Celniker S.E."/>
            <person name="Chang J.L."/>
            <person name="Chapple C."/>
            <person name="Chatterji S."/>
            <person name="Chinwalla A."/>
            <person name="Civetta A."/>
            <person name="Clifton S.W."/>
            <person name="Comeron J.M."/>
            <person name="Costello J.C."/>
            <person name="Coyne J.A."/>
            <person name="Daub J."/>
            <person name="David R.G."/>
            <person name="Delcher A.L."/>
            <person name="Delehaunty K."/>
            <person name="Do C.B."/>
            <person name="Ebling H."/>
            <person name="Edwards K."/>
            <person name="Eickbush T."/>
            <person name="Evans J.D."/>
            <person name="Filipski A."/>
            <person name="Findeiss S."/>
            <person name="Freyhult E."/>
            <person name="Fulton L."/>
            <person name="Fulton R."/>
            <person name="Garcia A.C."/>
            <person name="Gardiner A."/>
            <person name="Garfield D.A."/>
            <person name="Garvin B.E."/>
            <person name="Gibson G."/>
            <person name="Gilbert D."/>
            <person name="Gnerre S."/>
            <person name="Godfrey J."/>
            <person name="Good R."/>
            <person name="Gotea V."/>
            <person name="Gravely B."/>
            <person name="Greenberg A.J."/>
            <person name="Griffiths-Jones S."/>
            <person name="Gross S."/>
            <person name="Guigo R."/>
            <person name="Gustafson E.A."/>
            <person name="Haerty W."/>
            <person name="Hahn M.W."/>
            <person name="Halligan D.L."/>
            <person name="Halpern A.L."/>
            <person name="Halter G.M."/>
            <person name="Han M.V."/>
            <person name="Heger A."/>
            <person name="Hillier L."/>
            <person name="Hinrichs A.S."/>
            <person name="Holmes I."/>
            <person name="Hoskins R.A."/>
            <person name="Hubisz M.J."/>
            <person name="Hultmark D."/>
            <person name="Huntley M.A."/>
            <person name="Jaffe D.B."/>
            <person name="Jagadeeshan S."/>
            <person name="Jeck W.R."/>
            <person name="Johnson J."/>
            <person name="Jones C.D."/>
            <person name="Jordan W.C."/>
            <person name="Karpen G.H."/>
            <person name="Kataoka E."/>
            <person name="Keightley P.D."/>
            <person name="Kheradpour P."/>
            <person name="Kirkness E.F."/>
            <person name="Koerich L.B."/>
            <person name="Kristiansen K."/>
            <person name="Kudrna D."/>
            <person name="Kulathinal R.J."/>
            <person name="Kumar S."/>
            <person name="Kwok R."/>
            <person name="Lander E."/>
            <person name="Langley C.H."/>
            <person name="Lapoint R."/>
            <person name="Lazzaro B.P."/>
            <person name="Lee S.J."/>
            <person name="Levesque L."/>
            <person name="Li R."/>
            <person name="Lin C.F."/>
            <person name="Lin M.F."/>
            <person name="Lindblad-Toh K."/>
            <person name="Llopart A."/>
            <person name="Long M."/>
            <person name="Low L."/>
            <person name="Lozovsky E."/>
            <person name="Lu J."/>
            <person name="Luo M."/>
            <person name="Machado C.A."/>
            <person name="Makalowski W."/>
            <person name="Marzo M."/>
            <person name="Matsuda M."/>
            <person name="Matzkin L."/>
            <person name="McAllister B."/>
            <person name="McBride C.S."/>
            <person name="McKernan B."/>
            <person name="McKernan K."/>
            <person name="Mendez-Lago M."/>
            <person name="Minx P."/>
            <person name="Mollenhauer M.U."/>
            <person name="Montooth K."/>
            <person name="Mount S.M."/>
            <person name="Mu X."/>
            <person name="Myers E."/>
            <person name="Negre B."/>
            <person name="Newfeld S."/>
            <person name="Nielsen R."/>
            <person name="Noor M.A."/>
            <person name="O'Grady P."/>
            <person name="Pachter L."/>
            <person name="Papaceit M."/>
            <person name="Parisi M.J."/>
            <person name="Parisi M."/>
            <person name="Parts L."/>
            <person name="Pedersen J.S."/>
            <person name="Pesole G."/>
            <person name="Phillippy A.M."/>
            <person name="Ponting C.P."/>
            <person name="Pop M."/>
            <person name="Porcelli D."/>
            <person name="Powell J.R."/>
            <person name="Prohaska S."/>
            <person name="Pruitt K."/>
            <person name="Puig M."/>
            <person name="Quesneville H."/>
            <person name="Ram K.R."/>
            <person name="Rand D."/>
            <person name="Rasmussen M.D."/>
            <person name="Reed L.K."/>
            <person name="Reenan R."/>
            <person name="Reily A."/>
            <person name="Remington K.A."/>
            <person name="Rieger T.T."/>
            <person name="Ritchie M.G."/>
            <person name="Robin C."/>
            <person name="Rogers Y.H."/>
            <person name="Rohde C."/>
            <person name="Rozas J."/>
            <person name="Rubenfield M.J."/>
            <person name="Ruiz A."/>
            <person name="Russo S."/>
            <person name="Salzberg S.L."/>
            <person name="Sanchez-Gracia A."/>
            <person name="Saranga D.J."/>
            <person name="Sato H."/>
            <person name="Schaeffer S.W."/>
            <person name="Schatz M.C."/>
            <person name="Schlenke T."/>
            <person name="Schwartz R."/>
            <person name="Segarra C."/>
            <person name="Singh R.S."/>
            <person name="Sirot L."/>
            <person name="Sirota M."/>
            <person name="Sisneros N.B."/>
            <person name="Smith C.D."/>
            <person name="Smith T.F."/>
            <person name="Spieth J."/>
            <person name="Stage D.E."/>
            <person name="Stark A."/>
            <person name="Stephan W."/>
            <person name="Strausberg R.L."/>
            <person name="Strempel S."/>
            <person name="Sturgill D."/>
            <person name="Sutton G."/>
            <person name="Sutton G.G."/>
            <person name="Tao W."/>
            <person name="Teichmann S."/>
            <person name="Tobari Y.N."/>
            <person name="Tomimura Y."/>
            <person name="Tsolas J.M."/>
            <person name="Valente V.L."/>
            <person name="Venter E."/>
            <person name="Venter J.C."/>
            <person name="Vicario S."/>
            <person name="Vieira F.G."/>
            <person name="Vilella A.J."/>
            <person name="Villasante A."/>
            <person name="Walenz B."/>
            <person name="Wang J."/>
            <person name="Wasserman M."/>
            <person name="Watts T."/>
            <person name="Wilson D."/>
            <person name="Wilson R.K."/>
            <person name="Wing R.A."/>
            <person name="Wolfner M.F."/>
            <person name="Wong A."/>
            <person name="Wong G.K."/>
            <person name="Wu C.I."/>
            <person name="Wu G."/>
            <person name="Yamamoto D."/>
            <person name="Yang H.P."/>
            <person name="Yang S.P."/>
            <person name="Yorke J.A."/>
            <person name="Yoshida K."/>
            <person name="Zdobnov E."/>
            <person name="Zhang P."/>
            <person name="Zhang Y."/>
            <person name="Zimin A.V."/>
            <person name="Baldwin J."/>
            <person name="Abdouelleil A."/>
            <person name="Abdulkadir J."/>
            <person name="Abebe A."/>
            <person name="Abera B."/>
            <person name="Abreu J."/>
            <person name="Acer S.C."/>
            <person name="Aftuck L."/>
            <person name="Alexander A."/>
            <person name="An P."/>
            <person name="Anderson E."/>
            <person name="Anderson S."/>
            <person name="Arachi H."/>
            <person name="Azer M."/>
            <person name="Bachantsang P."/>
            <person name="Barry A."/>
            <person name="Bayul T."/>
            <person name="Berlin A."/>
            <person name="Bessette D."/>
            <person name="Bloom T."/>
            <person name="Blye J."/>
            <person name="Boguslavskiy L."/>
            <person name="Bonnet C."/>
            <person name="Boukhgalter B."/>
            <person name="Bourzgui I."/>
            <person name="Brown A."/>
            <person name="Cahill P."/>
            <person name="Channer S."/>
            <person name="Cheshatsang Y."/>
            <person name="Chuda L."/>
            <person name="Citroen M."/>
            <person name="Collymore A."/>
            <person name="Cooke P."/>
            <person name="Costello M."/>
            <person name="D'Aco K."/>
            <person name="Daza R."/>
            <person name="De Haan G."/>
            <person name="DeGray S."/>
            <person name="DeMaso C."/>
            <person name="Dhargay N."/>
            <person name="Dooley K."/>
            <person name="Dooley E."/>
            <person name="Doricent M."/>
            <person name="Dorje P."/>
            <person name="Dorjee K."/>
            <person name="Dupes A."/>
            <person name="Elong R."/>
            <person name="Falk J."/>
            <person name="Farina A."/>
            <person name="Faro S."/>
            <person name="Ferguson D."/>
            <person name="Fisher S."/>
            <person name="Foley C.D."/>
            <person name="Franke A."/>
            <person name="Friedrich D."/>
            <person name="Gadbois L."/>
            <person name="Gearin G."/>
            <person name="Gearin C.R."/>
            <person name="Giannoukos G."/>
            <person name="Goode T."/>
            <person name="Graham J."/>
            <person name="Grandbois E."/>
            <person name="Grewal S."/>
            <person name="Gyaltsen K."/>
            <person name="Hafez N."/>
            <person name="Hagos B."/>
            <person name="Hall J."/>
            <person name="Henson C."/>
            <person name="Hollinger A."/>
            <person name="Honan T."/>
            <person name="Huard M.D."/>
            <person name="Hughes L."/>
            <person name="Hurhula B."/>
            <person name="Husby M.E."/>
            <person name="Kamat A."/>
            <person name="Kanga B."/>
            <person name="Kashin S."/>
            <person name="Khazanovich D."/>
            <person name="Kisner P."/>
            <person name="Lance K."/>
            <person name="Lara M."/>
            <person name="Lee W."/>
            <person name="Lennon N."/>
            <person name="Letendre F."/>
            <person name="LeVine R."/>
            <person name="Lipovsky A."/>
            <person name="Liu X."/>
            <person name="Liu J."/>
            <person name="Liu S."/>
            <person name="Lokyitsang T."/>
            <person name="Lokyitsang Y."/>
            <person name="Lubonja R."/>
            <person name="Lui A."/>
            <person name="MacDonald P."/>
            <person name="Magnisalis V."/>
            <person name="Maru K."/>
            <person name="Matthews C."/>
            <person name="McCusker W."/>
            <person name="McDonough S."/>
            <person name="Mehta T."/>
            <person name="Meldrim J."/>
            <person name="Meneus L."/>
            <person name="Mihai O."/>
            <person name="Mihalev A."/>
            <person name="Mihova T."/>
            <person name="Mittelman R."/>
            <person name="Mlenga V."/>
            <person name="Montmayeur A."/>
            <person name="Mulrain L."/>
            <person name="Navidi A."/>
            <person name="Naylor J."/>
            <person name="Negash T."/>
            <person name="Nguyen T."/>
            <person name="Nguyen N."/>
            <person name="Nicol R."/>
            <person name="Norbu C."/>
            <person name="Norbu N."/>
            <person name="Novod N."/>
            <person name="O'Neill B."/>
            <person name="Osman S."/>
            <person name="Markiewicz E."/>
            <person name="Oyono O.L."/>
            <person name="Patti C."/>
            <person name="Phunkhang P."/>
            <person name="Pierre F."/>
            <person name="Priest M."/>
            <person name="Raghuraman S."/>
            <person name="Rege F."/>
            <person name="Reyes R."/>
            <person name="Rise C."/>
            <person name="Rogov P."/>
            <person name="Ross K."/>
            <person name="Ryan E."/>
            <person name="Settipalli S."/>
            <person name="Shea T."/>
            <person name="Sherpa N."/>
            <person name="Shi L."/>
            <person name="Shih D."/>
            <person name="Sparrow T."/>
            <person name="Spaulding J."/>
            <person name="Stalker J."/>
            <person name="Stange-Thomann N."/>
            <person name="Stavropoulos S."/>
            <person name="Stone C."/>
            <person name="Strader C."/>
            <person name="Tesfaye S."/>
            <person name="Thomson T."/>
            <person name="Thoulutsang Y."/>
            <person name="Thoulutsang D."/>
            <person name="Topham K."/>
            <person name="Topping I."/>
            <person name="Tsamla T."/>
            <person name="Vassiliev H."/>
            <person name="Vo A."/>
            <person name="Wangchuk T."/>
            <person name="Wangdi T."/>
            <person name="Weiand M."/>
            <person name="Wilkinson J."/>
            <person name="Wilson A."/>
            <person name="Yadav S."/>
            <person name="Young G."/>
            <person name="Yu Q."/>
            <person name="Zembek L."/>
            <person name="Zhong D."/>
            <person name="Zimmer A."/>
            <person name="Zwirko Z."/>
            <person name="Jaffe D.B."/>
            <person name="Alvarez P."/>
            <person name="Brockman W."/>
            <person name="Butler J."/>
            <person name="Chin C."/>
            <person name="Gnerre S."/>
            <person name="Grabherr M."/>
            <person name="Kleber M."/>
            <person name="Mauceli E."/>
            <person name="MacCallum I."/>
        </authorList>
    </citation>
    <scope>NUCLEOTIDE SEQUENCE [LARGE SCALE GENOMIC DNA]</scope>
    <source>
        <strain evidence="14">Tucson 15010-1051.87</strain>
    </source>
</reference>
<gene>
    <name evidence="13" type="primary">Dvir\GJ17618</name>
    <name evidence="13" type="ORF">Dvir_GJ17618</name>
</gene>
<dbReference type="Pfam" id="PF00955">
    <property type="entry name" value="HCO3_cotransp"/>
    <property type="match status" value="1"/>
</dbReference>
<evidence type="ECO:0000259" key="11">
    <source>
        <dbReference type="Pfam" id="PF00955"/>
    </source>
</evidence>
<feature type="transmembrane region" description="Helical" evidence="9">
    <location>
        <begin position="683"/>
        <end position="701"/>
    </location>
</feature>
<keyword evidence="8 9" id="KW-0472">Membrane</keyword>
<evidence type="ECO:0000313" key="14">
    <source>
        <dbReference type="Proteomes" id="UP000008792"/>
    </source>
</evidence>
<feature type="region of interest" description="Disordered" evidence="10">
    <location>
        <begin position="28"/>
        <end position="83"/>
    </location>
</feature>
<feature type="transmembrane region" description="Helical" evidence="9">
    <location>
        <begin position="892"/>
        <end position="912"/>
    </location>
</feature>
<dbReference type="SUPFAM" id="SSF55804">
    <property type="entry name" value="Phoshotransferase/anion transport protein"/>
    <property type="match status" value="1"/>
</dbReference>
<dbReference type="InterPro" id="IPR003020">
    <property type="entry name" value="HCO3_transpt_euk"/>
</dbReference>
<organism evidence="13 14">
    <name type="scientific">Drosophila virilis</name>
    <name type="common">Fruit fly</name>
    <dbReference type="NCBI Taxonomy" id="7244"/>
    <lineage>
        <taxon>Eukaryota</taxon>
        <taxon>Metazoa</taxon>
        <taxon>Ecdysozoa</taxon>
        <taxon>Arthropoda</taxon>
        <taxon>Hexapoda</taxon>
        <taxon>Insecta</taxon>
        <taxon>Pterygota</taxon>
        <taxon>Neoptera</taxon>
        <taxon>Endopterygota</taxon>
        <taxon>Diptera</taxon>
        <taxon>Brachycera</taxon>
        <taxon>Muscomorpha</taxon>
        <taxon>Ephydroidea</taxon>
        <taxon>Drosophilidae</taxon>
        <taxon>Drosophila</taxon>
    </lineage>
</organism>
<feature type="transmembrane region" description="Helical" evidence="9">
    <location>
        <begin position="965"/>
        <end position="983"/>
    </location>
</feature>
<sequence length="1075" mass="120289">MASKQTTTLGNLENFLVRCAIRDKVDASMPQQAQTQKAQLKHIHGNGRLPNVITTDSSRPWNMNSSSGDDEAPKDPRTGGEDFTQQFTENDFEVTPPAQRVQFILGEDVDDGSHVSHPLFSEMGMLVKEGDEIEWKETARWIKFEEDVEEGGNRWSKPHVATLSLHSLFELRGLLLNGSVMLDMEANNLELVADLVCDQMVSGGTLPASVKDKVKDALLRRHRHQHEYAKKSRLPIIRSLADMRNQSSSKKKKSNSKNLRPPQNLPMITEDMIKSPSSHSMARQTSGTELAEQQHKGNTHFMRKIPPGAEASNILVGEVDFLERTLSCFIRLSQAAVMGDLTEVPVPTRFIFILLGPPGSQSNFHEIGRAMATLMSDEIFHEVAYRARKRDHLLAGVDEFLDAVTVLPPGEWDPTIRIEPPAAIPSQEVRKRPPELPKEEIDEEEEEQRLREESGLSRTGRLFGGLINDIKRKAPWYWSDYRDALSMQCVASWIFLYFACLSPIITFGGLLSEATGKNMAAMESLVSGFVCGMGYGFFSGQPLTILGSTGPVLVFESIVYEFSMAQGWDYMTFRFWIGMWVAVICIVLTAIDASALVCYITRFTEENFATLIAVIFVYKAIENVFVIGKTFPVNQGIYDCICTPPLHSNASVLDFAKYKWDSCESYNGTLSGTDCGRPPTENVFLMSVVLCSGTFIFSTVLKEFKNALFFPSIVRQYISDFSVLIAIFAMTFFDYSLGVPTQKLEVPHELKPTLSTRGWLIPPFSEKNPWWSAIIAVFPALLGTILIFMDQQITAVIVNRKENKLKKGCGYHLDLFVLSGLIAICSVMGLPWFVAATVLSINHVNSLKLESECSAPGEKPQFLGVREQRVTHIMIFLTIGGSVLLTPLLGHIPMPVLFGVFLYMGVASLKGLQFFDRILIMFMPAKYQPDYMFLRQVPIKRVHLFTIIQLACLIILWLIKSFSQTSILFPLMLVVMIGIRKSLDFVFTRRELKILDDIMPEMTKRAAADDLHQLDAEVGFCQKYLPCFGGRGKREPKGSLDGGLDGGNNAVALIKCNTSNANEKEFEAQSSLLKK</sequence>
<dbReference type="GO" id="GO:0008510">
    <property type="term" value="F:sodium:bicarbonate symporter activity"/>
    <property type="evidence" value="ECO:0007669"/>
    <property type="project" value="TreeGrafter"/>
</dbReference>
<feature type="transmembrane region" description="Helical" evidence="9">
    <location>
        <begin position="770"/>
        <end position="789"/>
    </location>
</feature>
<dbReference type="OrthoDB" id="1735926at2759"/>
<dbReference type="AlphaFoldDB" id="A0A0Q9WAW0"/>
<feature type="region of interest" description="Disordered" evidence="10">
    <location>
        <begin position="423"/>
        <end position="454"/>
    </location>
</feature>
<dbReference type="InterPro" id="IPR013769">
    <property type="entry name" value="Band3_cytoplasmic_dom"/>
</dbReference>
<dbReference type="Gene3D" id="1.10.287.570">
    <property type="entry name" value="Helical hairpin bin"/>
    <property type="match status" value="1"/>
</dbReference>
<feature type="compositionally biased region" description="Polar residues" evidence="10">
    <location>
        <begin position="29"/>
        <end position="38"/>
    </location>
</feature>
<dbReference type="InterPro" id="IPR003024">
    <property type="entry name" value="Na/HCO3_transpt"/>
</dbReference>
<feature type="region of interest" description="Disordered" evidence="10">
    <location>
        <begin position="243"/>
        <end position="296"/>
    </location>
</feature>
<dbReference type="PRINTS" id="PR01232">
    <property type="entry name" value="NAHCO3TRSPRT"/>
</dbReference>
<dbReference type="GO" id="GO:0008509">
    <property type="term" value="F:monoatomic anion transmembrane transporter activity"/>
    <property type="evidence" value="ECO:0007669"/>
    <property type="project" value="InterPro"/>
</dbReference>
<feature type="transmembrane region" description="Helical" evidence="9">
    <location>
        <begin position="713"/>
        <end position="733"/>
    </location>
</feature>
<dbReference type="FunFam" id="1.10.287.570:FF:000001">
    <property type="entry name" value="Anion exchange protein"/>
    <property type="match status" value="1"/>
</dbReference>
<evidence type="ECO:0000256" key="3">
    <source>
        <dbReference type="ARBA" id="ARBA00022448"/>
    </source>
</evidence>
<dbReference type="InterPro" id="IPR016152">
    <property type="entry name" value="PTrfase/Anion_transptr"/>
</dbReference>
<dbReference type="GO" id="GO:0016323">
    <property type="term" value="C:basolateral plasma membrane"/>
    <property type="evidence" value="ECO:0007669"/>
    <property type="project" value="UniProtKB-SubCell"/>
</dbReference>
<feature type="transmembrane region" description="Helical" evidence="9">
    <location>
        <begin position="490"/>
        <end position="512"/>
    </location>
</feature>
<dbReference type="PRINTS" id="PR01231">
    <property type="entry name" value="HCO3TRNSPORT"/>
</dbReference>
<evidence type="ECO:0000256" key="1">
    <source>
        <dbReference type="ARBA" id="ARBA00004554"/>
    </source>
</evidence>
<feature type="domain" description="Band 3 cytoplasmic" evidence="12">
    <location>
        <begin position="118"/>
        <end position="414"/>
    </location>
</feature>
<evidence type="ECO:0000259" key="12">
    <source>
        <dbReference type="Pfam" id="PF07565"/>
    </source>
</evidence>
<feature type="compositionally biased region" description="Basic and acidic residues" evidence="10">
    <location>
        <begin position="428"/>
        <end position="439"/>
    </location>
</feature>
<evidence type="ECO:0000256" key="2">
    <source>
        <dbReference type="ARBA" id="ARBA00010993"/>
    </source>
</evidence>
<evidence type="ECO:0000256" key="5">
    <source>
        <dbReference type="ARBA" id="ARBA00022692"/>
    </source>
</evidence>
<feature type="transmembrane region" description="Helical" evidence="9">
    <location>
        <begin position="608"/>
        <end position="628"/>
    </location>
</feature>
<comment type="subcellular location">
    <subcellularLocation>
        <location evidence="1">Basolateral cell membrane</location>
        <topology evidence="1">Multi-pass membrane protein</topology>
    </subcellularLocation>
    <subcellularLocation>
        <location evidence="9">Membrane</location>
        <topology evidence="9">Multi-pass membrane protein</topology>
    </subcellularLocation>
</comment>
<evidence type="ECO:0000256" key="6">
    <source>
        <dbReference type="ARBA" id="ARBA00022989"/>
    </source>
</evidence>
<feature type="transmembrane region" description="Helical" evidence="9">
    <location>
        <begin position="577"/>
        <end position="601"/>
    </location>
</feature>
<proteinExistence type="inferred from homology"/>
<feature type="compositionally biased region" description="Polar residues" evidence="10">
    <location>
        <begin position="52"/>
        <end position="67"/>
    </location>
</feature>
<keyword evidence="3 9" id="KW-0813">Transport</keyword>
<name>A0A0Q9WAW0_DROVI</name>
<keyword evidence="14" id="KW-1185">Reference proteome</keyword>
<keyword evidence="6 9" id="KW-1133">Transmembrane helix</keyword>
<keyword evidence="5 9" id="KW-0812">Transmembrane</keyword>
<accession>A0A0Q9WAW0</accession>
<keyword evidence="4" id="KW-1003">Cell membrane</keyword>
<protein>
    <recommendedName>
        <fullName evidence="9">Anion exchange protein</fullName>
    </recommendedName>
</protein>